<dbReference type="InterPro" id="IPR001387">
    <property type="entry name" value="Cro/C1-type_HTH"/>
</dbReference>
<name>A0ABW1JCQ4_9ACTN</name>
<dbReference type="PROSITE" id="PS50943">
    <property type="entry name" value="HTH_CROC1"/>
    <property type="match status" value="1"/>
</dbReference>
<dbReference type="Proteomes" id="UP001596189">
    <property type="component" value="Unassembled WGS sequence"/>
</dbReference>
<comment type="caution">
    <text evidence="2">The sequence shown here is derived from an EMBL/GenBank/DDBJ whole genome shotgun (WGS) entry which is preliminary data.</text>
</comment>
<dbReference type="RefSeq" id="WP_345718102.1">
    <property type="nucleotide sequence ID" value="NZ_BAABFP010000008.1"/>
</dbReference>
<protein>
    <submittedName>
        <fullName evidence="2">Helix-turn-helix domain-containing protein</fullName>
    </submittedName>
</protein>
<evidence type="ECO:0000313" key="2">
    <source>
        <dbReference type="EMBL" id="MFC6006624.1"/>
    </source>
</evidence>
<proteinExistence type="predicted"/>
<dbReference type="Gene3D" id="1.10.260.40">
    <property type="entry name" value="lambda repressor-like DNA-binding domains"/>
    <property type="match status" value="1"/>
</dbReference>
<feature type="domain" description="HTH cro/C1-type" evidence="1">
    <location>
        <begin position="16"/>
        <end position="71"/>
    </location>
</feature>
<gene>
    <name evidence="2" type="ORF">ACFQDO_05715</name>
</gene>
<accession>A0ABW1JCQ4</accession>
<dbReference type="SUPFAM" id="SSF47413">
    <property type="entry name" value="lambda repressor-like DNA-binding domains"/>
    <property type="match status" value="1"/>
</dbReference>
<evidence type="ECO:0000313" key="3">
    <source>
        <dbReference type="Proteomes" id="UP001596189"/>
    </source>
</evidence>
<dbReference type="CDD" id="cd00093">
    <property type="entry name" value="HTH_XRE"/>
    <property type="match status" value="1"/>
</dbReference>
<keyword evidence="3" id="KW-1185">Reference proteome</keyword>
<dbReference type="SMART" id="SM00530">
    <property type="entry name" value="HTH_XRE"/>
    <property type="match status" value="1"/>
</dbReference>
<reference evidence="3" key="1">
    <citation type="journal article" date="2019" name="Int. J. Syst. Evol. Microbiol.">
        <title>The Global Catalogue of Microorganisms (GCM) 10K type strain sequencing project: providing services to taxonomists for standard genome sequencing and annotation.</title>
        <authorList>
            <consortium name="The Broad Institute Genomics Platform"/>
            <consortium name="The Broad Institute Genome Sequencing Center for Infectious Disease"/>
            <person name="Wu L."/>
            <person name="Ma J."/>
        </authorList>
    </citation>
    <scope>NUCLEOTIDE SEQUENCE [LARGE SCALE GENOMIC DNA]</scope>
    <source>
        <strain evidence="3">KACC 14249</strain>
    </source>
</reference>
<dbReference type="InterPro" id="IPR010982">
    <property type="entry name" value="Lambda_DNA-bd_dom_sf"/>
</dbReference>
<organism evidence="2 3">
    <name type="scientific">Angustibacter luteus</name>
    <dbReference type="NCBI Taxonomy" id="658456"/>
    <lineage>
        <taxon>Bacteria</taxon>
        <taxon>Bacillati</taxon>
        <taxon>Actinomycetota</taxon>
        <taxon>Actinomycetes</taxon>
        <taxon>Kineosporiales</taxon>
        <taxon>Kineosporiaceae</taxon>
    </lineage>
</organism>
<dbReference type="Pfam" id="PF13560">
    <property type="entry name" value="HTH_31"/>
    <property type="match status" value="1"/>
</dbReference>
<evidence type="ECO:0000259" key="1">
    <source>
        <dbReference type="PROSITE" id="PS50943"/>
    </source>
</evidence>
<sequence length="237" mass="25760">MDPHAPGAPDAPSLVLRQARERAMLTQRELAVRAGVSQSVVSRLETGARPTSWTVFTLLLGALDLQPRIALEPLESHVSRMLELEQSRPALDWFDDLVFDQRAVAMLPSLVPVVVDGTLGARLHGLPLPVGDIEFLVPPSLDAAELAAACRASVISLRAGPDERTVVAERESRRLVFRTVAEPPAATLVTPPWAGTFPGDVFDDGAPVRVVPVGSLRLTNDEQRFLRHALSRAPRRE</sequence>
<dbReference type="EMBL" id="JBHSRD010000003">
    <property type="protein sequence ID" value="MFC6006624.1"/>
    <property type="molecule type" value="Genomic_DNA"/>
</dbReference>